<sequence length="82" mass="9367">MSAKLTLVAHFSTSVTPLTGKTQLVLPLLRHCILSLRQMLYRDGYPKKTLLLASTPLSLQYNECKFRQYFTHAVTLSTHNMQ</sequence>
<dbReference type="Proteomes" id="UP000822688">
    <property type="component" value="Chromosome V"/>
</dbReference>
<evidence type="ECO:0000313" key="1">
    <source>
        <dbReference type="EMBL" id="KAG0574175.1"/>
    </source>
</evidence>
<dbReference type="AlphaFoldDB" id="A0A8T0HTW6"/>
<reference evidence="1" key="1">
    <citation type="submission" date="2020-06" db="EMBL/GenBank/DDBJ databases">
        <title>WGS assembly of Ceratodon purpureus strain R40.</title>
        <authorList>
            <person name="Carey S.B."/>
            <person name="Jenkins J."/>
            <person name="Shu S."/>
            <person name="Lovell J.T."/>
            <person name="Sreedasyam A."/>
            <person name="Maumus F."/>
            <person name="Tiley G.P."/>
            <person name="Fernandez-Pozo N."/>
            <person name="Barry K."/>
            <person name="Chen C."/>
            <person name="Wang M."/>
            <person name="Lipzen A."/>
            <person name="Daum C."/>
            <person name="Saski C.A."/>
            <person name="Payton A.C."/>
            <person name="Mcbreen J.C."/>
            <person name="Conrad R.E."/>
            <person name="Kollar L.M."/>
            <person name="Olsson S."/>
            <person name="Huttunen S."/>
            <person name="Landis J.B."/>
            <person name="Wickett N.J."/>
            <person name="Johnson M.G."/>
            <person name="Rensing S.A."/>
            <person name="Grimwood J."/>
            <person name="Schmutz J."/>
            <person name="Mcdaniel S.F."/>
        </authorList>
    </citation>
    <scope>NUCLEOTIDE SEQUENCE</scope>
    <source>
        <strain evidence="1">R40</strain>
    </source>
</reference>
<dbReference type="EMBL" id="CM026426">
    <property type="protein sequence ID" value="KAG0574175.1"/>
    <property type="molecule type" value="Genomic_DNA"/>
</dbReference>
<keyword evidence="2" id="KW-1185">Reference proteome</keyword>
<gene>
    <name evidence="1" type="ORF">KC19_VG240700</name>
</gene>
<evidence type="ECO:0000313" key="2">
    <source>
        <dbReference type="Proteomes" id="UP000822688"/>
    </source>
</evidence>
<organism evidence="1 2">
    <name type="scientific">Ceratodon purpureus</name>
    <name type="common">Fire moss</name>
    <name type="synonym">Dicranum purpureum</name>
    <dbReference type="NCBI Taxonomy" id="3225"/>
    <lineage>
        <taxon>Eukaryota</taxon>
        <taxon>Viridiplantae</taxon>
        <taxon>Streptophyta</taxon>
        <taxon>Embryophyta</taxon>
        <taxon>Bryophyta</taxon>
        <taxon>Bryophytina</taxon>
        <taxon>Bryopsida</taxon>
        <taxon>Dicranidae</taxon>
        <taxon>Pseudoditrichales</taxon>
        <taxon>Ditrichaceae</taxon>
        <taxon>Ceratodon</taxon>
    </lineage>
</organism>
<comment type="caution">
    <text evidence="1">The sequence shown here is derived from an EMBL/GenBank/DDBJ whole genome shotgun (WGS) entry which is preliminary data.</text>
</comment>
<accession>A0A8T0HTW6</accession>
<name>A0A8T0HTW6_CERPU</name>
<proteinExistence type="predicted"/>
<protein>
    <submittedName>
        <fullName evidence="1">Uncharacterized protein</fullName>
    </submittedName>
</protein>